<feature type="domain" description="Amidase" evidence="11">
    <location>
        <begin position="25"/>
        <end position="465"/>
    </location>
</feature>
<evidence type="ECO:0000313" key="13">
    <source>
        <dbReference type="Proteomes" id="UP000235731"/>
    </source>
</evidence>
<keyword evidence="12" id="KW-0808">Transferase</keyword>
<proteinExistence type="inferred from homology"/>
<evidence type="ECO:0000256" key="7">
    <source>
        <dbReference type="ARBA" id="ARBA00022840"/>
    </source>
</evidence>
<dbReference type="Proteomes" id="UP000235731">
    <property type="component" value="Unassembled WGS sequence"/>
</dbReference>
<evidence type="ECO:0000256" key="1">
    <source>
        <dbReference type="ARBA" id="ARBA00008069"/>
    </source>
</evidence>
<evidence type="ECO:0000256" key="8">
    <source>
        <dbReference type="ARBA" id="ARBA00022917"/>
    </source>
</evidence>
<dbReference type="PROSITE" id="PS00571">
    <property type="entry name" value="AMIDASES"/>
    <property type="match status" value="1"/>
</dbReference>
<dbReference type="Pfam" id="PF01425">
    <property type="entry name" value="Amidase"/>
    <property type="match status" value="1"/>
</dbReference>
<evidence type="ECO:0000256" key="2">
    <source>
        <dbReference type="ARBA" id="ARBA00011123"/>
    </source>
</evidence>
<dbReference type="InterPro" id="IPR004412">
    <property type="entry name" value="GatA"/>
</dbReference>
<comment type="function">
    <text evidence="10">Allows the formation of correctly charged Gln-tRNA(Gln) through the transamidation of misacylated Glu-tRNA(Gln) in organisms which lack glutaminyl-tRNA synthetase. The reaction takes place in the presence of glutamine and ATP through an activated gamma-phospho-Glu-tRNA(Gln).</text>
</comment>
<dbReference type="SUPFAM" id="SSF75304">
    <property type="entry name" value="Amidase signature (AS) enzymes"/>
    <property type="match status" value="1"/>
</dbReference>
<gene>
    <name evidence="10 12" type="primary">gatA</name>
    <name evidence="12" type="ORF">C0197_03945</name>
</gene>
<dbReference type="GO" id="GO:0016740">
    <property type="term" value="F:transferase activity"/>
    <property type="evidence" value="ECO:0007669"/>
    <property type="project" value="UniProtKB-KW"/>
</dbReference>
<organism evidence="12 13">
    <name type="scientific">Caldimicrobium thiodismutans</name>
    <dbReference type="NCBI Taxonomy" id="1653476"/>
    <lineage>
        <taxon>Bacteria</taxon>
        <taxon>Pseudomonadati</taxon>
        <taxon>Thermodesulfobacteriota</taxon>
        <taxon>Thermodesulfobacteria</taxon>
        <taxon>Thermodesulfobacteriales</taxon>
        <taxon>Thermodesulfobacteriaceae</taxon>
        <taxon>Caldimicrobium</taxon>
    </lineage>
</organism>
<protein>
    <recommendedName>
        <fullName evidence="4 10">Glutamyl-tRNA(Gln) amidotransferase subunit A</fullName>
        <shortName evidence="10">Glu-ADT subunit A</shortName>
        <ecNumber evidence="3 10">6.3.5.7</ecNumber>
    </recommendedName>
</protein>
<dbReference type="PANTHER" id="PTHR11895">
    <property type="entry name" value="TRANSAMIDASE"/>
    <property type="match status" value="1"/>
</dbReference>
<comment type="caution">
    <text evidence="12">The sequence shown here is derived from an EMBL/GenBank/DDBJ whole genome shotgun (WGS) entry which is preliminary data.</text>
</comment>
<feature type="active site" description="Acyl-ester intermediate" evidence="10">
    <location>
        <position position="177"/>
    </location>
</feature>
<dbReference type="PANTHER" id="PTHR11895:SF151">
    <property type="entry name" value="GLUTAMYL-TRNA(GLN) AMIDOTRANSFERASE SUBUNIT A"/>
    <property type="match status" value="1"/>
</dbReference>
<keyword evidence="8 10" id="KW-0648">Protein biosynthesis</keyword>
<dbReference type="InterPro" id="IPR000120">
    <property type="entry name" value="Amidase"/>
</dbReference>
<name>A0A2N7PJH4_9BACT</name>
<comment type="similarity">
    <text evidence="1 10">Belongs to the amidase family. GatA subfamily.</text>
</comment>
<evidence type="ECO:0000256" key="4">
    <source>
        <dbReference type="ARBA" id="ARBA00014428"/>
    </source>
</evidence>
<evidence type="ECO:0000256" key="3">
    <source>
        <dbReference type="ARBA" id="ARBA00012739"/>
    </source>
</evidence>
<evidence type="ECO:0000259" key="11">
    <source>
        <dbReference type="Pfam" id="PF01425"/>
    </source>
</evidence>
<dbReference type="Gene3D" id="3.90.1300.10">
    <property type="entry name" value="Amidase signature (AS) domain"/>
    <property type="match status" value="1"/>
</dbReference>
<evidence type="ECO:0000256" key="5">
    <source>
        <dbReference type="ARBA" id="ARBA00022598"/>
    </source>
</evidence>
<evidence type="ECO:0000256" key="10">
    <source>
        <dbReference type="HAMAP-Rule" id="MF_00120"/>
    </source>
</evidence>
<reference evidence="12 13" key="1">
    <citation type="submission" date="2018-01" db="EMBL/GenBank/DDBJ databases">
        <title>Metagenomic assembled genomes from two thermal pools in the Uzon Caldera, Kamchatka, Russia.</title>
        <authorList>
            <person name="Wilkins L."/>
            <person name="Ettinger C."/>
        </authorList>
    </citation>
    <scope>NUCLEOTIDE SEQUENCE [LARGE SCALE GENOMIC DNA]</scope>
    <source>
        <strain evidence="12">ZAV-15</strain>
    </source>
</reference>
<dbReference type="EC" id="6.3.5.7" evidence="3 10"/>
<keyword evidence="7 10" id="KW-0067">ATP-binding</keyword>
<feature type="active site" description="Charge relay system" evidence="10">
    <location>
        <position position="78"/>
    </location>
</feature>
<sequence>MELKELTLKKALNLLDEGKLSSKELCTLTLEQIKKYDPLVKAFLYVNEEWVLKQAEEADKKRKEGKRDLLTGIPLSIKDNILIKGHPTTCASKILANYIAPYDATVIERLKSQGVVFIGKTNMDEFAMGSSTENSGFFPTRNPWDLERVPGGSSGGSAVSVALRMGLGSLGSDTGGSIRQPAAFCGVVGMKPTYGLVSRFGLVAFASSLDQIGPFGLTVEDTALLLQAIAGNDPKDSTSAEIEIPNYLEFIENNLNTTFKIGLPKEYYSYDIDPEITKYLEKTIEILKKRHTMVEISLPHTKYAVATYYIIAPAEASSNLARYDGVKYGFRAEAKSLLEMYKKSRGLGFGKEVKRRIMLGTYALSAGYYDAYYLKASKVRTLIKEDFEKAFKEVDLILTPTTPTPPFRLGEKISDPLQMYLSDIFTIPVNLAGLPALSLPVGLTTDNLPVGVQIIGPQFKDELVLALAYQIEKDLSLKFIPPILKD</sequence>
<dbReference type="GO" id="GO:0050567">
    <property type="term" value="F:glutaminyl-tRNA synthase (glutamine-hydrolyzing) activity"/>
    <property type="evidence" value="ECO:0007669"/>
    <property type="project" value="UniProtKB-UniRule"/>
</dbReference>
<comment type="subunit">
    <text evidence="2 10">Heterotrimer of A, B and C subunits.</text>
</comment>
<dbReference type="GO" id="GO:0030956">
    <property type="term" value="C:glutamyl-tRNA(Gln) amidotransferase complex"/>
    <property type="evidence" value="ECO:0007669"/>
    <property type="project" value="InterPro"/>
</dbReference>
<dbReference type="NCBIfam" id="TIGR00132">
    <property type="entry name" value="gatA"/>
    <property type="match status" value="1"/>
</dbReference>
<dbReference type="GO" id="GO:0005524">
    <property type="term" value="F:ATP binding"/>
    <property type="evidence" value="ECO:0007669"/>
    <property type="project" value="UniProtKB-KW"/>
</dbReference>
<dbReference type="InterPro" id="IPR023631">
    <property type="entry name" value="Amidase_dom"/>
</dbReference>
<evidence type="ECO:0000256" key="9">
    <source>
        <dbReference type="ARBA" id="ARBA00047407"/>
    </source>
</evidence>
<feature type="active site" description="Charge relay system" evidence="10">
    <location>
        <position position="153"/>
    </location>
</feature>
<comment type="catalytic activity">
    <reaction evidence="9 10">
        <text>L-glutamyl-tRNA(Gln) + L-glutamine + ATP + H2O = L-glutaminyl-tRNA(Gln) + L-glutamate + ADP + phosphate + H(+)</text>
        <dbReference type="Rhea" id="RHEA:17521"/>
        <dbReference type="Rhea" id="RHEA-COMP:9681"/>
        <dbReference type="Rhea" id="RHEA-COMP:9684"/>
        <dbReference type="ChEBI" id="CHEBI:15377"/>
        <dbReference type="ChEBI" id="CHEBI:15378"/>
        <dbReference type="ChEBI" id="CHEBI:29985"/>
        <dbReference type="ChEBI" id="CHEBI:30616"/>
        <dbReference type="ChEBI" id="CHEBI:43474"/>
        <dbReference type="ChEBI" id="CHEBI:58359"/>
        <dbReference type="ChEBI" id="CHEBI:78520"/>
        <dbReference type="ChEBI" id="CHEBI:78521"/>
        <dbReference type="ChEBI" id="CHEBI:456216"/>
        <dbReference type="EC" id="6.3.5.7"/>
    </reaction>
</comment>
<accession>A0A2N7PJH4</accession>
<keyword evidence="6 10" id="KW-0547">Nucleotide-binding</keyword>
<dbReference type="EMBL" id="PNIE01000053">
    <property type="protein sequence ID" value="PMP62827.1"/>
    <property type="molecule type" value="Genomic_DNA"/>
</dbReference>
<dbReference type="InterPro" id="IPR036928">
    <property type="entry name" value="AS_sf"/>
</dbReference>
<evidence type="ECO:0000256" key="6">
    <source>
        <dbReference type="ARBA" id="ARBA00022741"/>
    </source>
</evidence>
<keyword evidence="5 10" id="KW-0436">Ligase</keyword>
<dbReference type="GO" id="GO:0006412">
    <property type="term" value="P:translation"/>
    <property type="evidence" value="ECO:0007669"/>
    <property type="project" value="UniProtKB-UniRule"/>
</dbReference>
<evidence type="ECO:0000313" key="12">
    <source>
        <dbReference type="EMBL" id="PMP62827.1"/>
    </source>
</evidence>
<dbReference type="AlphaFoldDB" id="A0A2N7PJH4"/>
<dbReference type="InterPro" id="IPR020556">
    <property type="entry name" value="Amidase_CS"/>
</dbReference>
<dbReference type="HAMAP" id="MF_00120">
    <property type="entry name" value="GatA"/>
    <property type="match status" value="1"/>
</dbReference>